<protein>
    <submittedName>
        <fullName evidence="2">Uncharacterized protein</fullName>
    </submittedName>
</protein>
<proteinExistence type="predicted"/>
<dbReference type="PANTHER" id="PTHR38001:SF1">
    <property type="entry name" value="PROTEIN CEBPZOS"/>
    <property type="match status" value="1"/>
</dbReference>
<evidence type="ECO:0000313" key="3">
    <source>
        <dbReference type="Proteomes" id="UP001154078"/>
    </source>
</evidence>
<accession>A0A9P0BE13</accession>
<dbReference type="PANTHER" id="PTHR38001">
    <property type="entry name" value="PROTEIN CEBPZOS"/>
    <property type="match status" value="1"/>
</dbReference>
<dbReference type="Proteomes" id="UP001154078">
    <property type="component" value="Chromosome 7"/>
</dbReference>
<dbReference type="EMBL" id="OV121138">
    <property type="protein sequence ID" value="CAH0561035.1"/>
    <property type="molecule type" value="Genomic_DNA"/>
</dbReference>
<evidence type="ECO:0000313" key="2">
    <source>
        <dbReference type="EMBL" id="CAH0561035.1"/>
    </source>
</evidence>
<dbReference type="InterPro" id="IPR037764">
    <property type="entry name" value="CEBPZOS"/>
</dbReference>
<keyword evidence="1" id="KW-0812">Transmembrane</keyword>
<feature type="transmembrane region" description="Helical" evidence="1">
    <location>
        <begin position="17"/>
        <end position="36"/>
    </location>
</feature>
<keyword evidence="1" id="KW-1133">Transmembrane helix</keyword>
<dbReference type="OrthoDB" id="5804148at2759"/>
<organism evidence="2 3">
    <name type="scientific">Brassicogethes aeneus</name>
    <name type="common">Rape pollen beetle</name>
    <name type="synonym">Meligethes aeneus</name>
    <dbReference type="NCBI Taxonomy" id="1431903"/>
    <lineage>
        <taxon>Eukaryota</taxon>
        <taxon>Metazoa</taxon>
        <taxon>Ecdysozoa</taxon>
        <taxon>Arthropoda</taxon>
        <taxon>Hexapoda</taxon>
        <taxon>Insecta</taxon>
        <taxon>Pterygota</taxon>
        <taxon>Neoptera</taxon>
        <taxon>Endopterygota</taxon>
        <taxon>Coleoptera</taxon>
        <taxon>Polyphaga</taxon>
        <taxon>Cucujiformia</taxon>
        <taxon>Nitidulidae</taxon>
        <taxon>Meligethinae</taxon>
        <taxon>Brassicogethes</taxon>
    </lineage>
</organism>
<sequence>MLIKNPKPAYRKWIKRGALTLFVVEAGCFIGSYFVWHKINTERDSRKYLLDNYPQVLDLYYKTGEIIDKNNKLREIDAAYWSTNQN</sequence>
<evidence type="ECO:0000256" key="1">
    <source>
        <dbReference type="SAM" id="Phobius"/>
    </source>
</evidence>
<gene>
    <name evidence="2" type="ORF">MELIAE_LOCUS10671</name>
</gene>
<dbReference type="AlphaFoldDB" id="A0A9P0BE13"/>
<reference evidence="2" key="1">
    <citation type="submission" date="2021-12" db="EMBL/GenBank/DDBJ databases">
        <authorList>
            <person name="King R."/>
        </authorList>
    </citation>
    <scope>NUCLEOTIDE SEQUENCE</scope>
</reference>
<name>A0A9P0BE13_BRAAE</name>
<keyword evidence="3" id="KW-1185">Reference proteome</keyword>
<keyword evidence="1" id="KW-0472">Membrane</keyword>